<dbReference type="EMBL" id="UGJF01000002">
    <property type="protein sequence ID" value="STQ88924.1"/>
    <property type="molecule type" value="Genomic_DNA"/>
</dbReference>
<organism evidence="2 3">
    <name type="scientific">Helicobacter pullorum</name>
    <dbReference type="NCBI Taxonomy" id="35818"/>
    <lineage>
        <taxon>Bacteria</taxon>
        <taxon>Pseudomonadati</taxon>
        <taxon>Campylobacterota</taxon>
        <taxon>Epsilonproteobacteria</taxon>
        <taxon>Campylobacterales</taxon>
        <taxon>Helicobacteraceae</taxon>
        <taxon>Helicobacter</taxon>
    </lineage>
</organism>
<protein>
    <submittedName>
        <fullName evidence="2">Uncharacterized protein</fullName>
    </submittedName>
</protein>
<gene>
    <name evidence="2" type="ORF">NCTC13156_01731</name>
</gene>
<sequence>MEDRLRDLERQVKKLAEQQRQGEENLTVFVTNYKSFRDSIEERIKSIDRDSRNFERATCEWGQEMESNKEAKEDGEYSKILSEIFKTDLKAREKEVVDKIVKLIPSGQKSNGGGNLLQIVNFFLIIIVIAWLAYKNFM</sequence>
<feature type="transmembrane region" description="Helical" evidence="1">
    <location>
        <begin position="116"/>
        <end position="134"/>
    </location>
</feature>
<dbReference type="AlphaFoldDB" id="A0A377Q154"/>
<reference evidence="2 3" key="1">
    <citation type="submission" date="2018-06" db="EMBL/GenBank/DDBJ databases">
        <authorList>
            <consortium name="Pathogen Informatics"/>
            <person name="Doyle S."/>
        </authorList>
    </citation>
    <scope>NUCLEOTIDE SEQUENCE [LARGE SCALE GENOMIC DNA]</scope>
    <source>
        <strain evidence="2 3">NCTC13156</strain>
    </source>
</reference>
<keyword evidence="1" id="KW-0812">Transmembrane</keyword>
<evidence type="ECO:0000256" key="1">
    <source>
        <dbReference type="SAM" id="Phobius"/>
    </source>
</evidence>
<proteinExistence type="predicted"/>
<keyword evidence="1" id="KW-1133">Transmembrane helix</keyword>
<name>A0A377Q154_9HELI</name>
<dbReference type="Proteomes" id="UP000255269">
    <property type="component" value="Unassembled WGS sequence"/>
</dbReference>
<accession>A0A377Q154</accession>
<evidence type="ECO:0000313" key="3">
    <source>
        <dbReference type="Proteomes" id="UP000255269"/>
    </source>
</evidence>
<dbReference type="RefSeq" id="WP_115057323.1">
    <property type="nucleotide sequence ID" value="NZ_UGJF01000002.1"/>
</dbReference>
<evidence type="ECO:0000313" key="2">
    <source>
        <dbReference type="EMBL" id="STQ88924.1"/>
    </source>
</evidence>
<keyword evidence="1" id="KW-0472">Membrane</keyword>